<dbReference type="EMBL" id="ATMR01000124">
    <property type="protein sequence ID" value="EPR72514.1"/>
    <property type="molecule type" value="Genomic_DNA"/>
</dbReference>
<reference evidence="1 2" key="1">
    <citation type="journal article" date="2013" name="Genome Announc.">
        <title>Draft Genome Sequence of Winogradskyella psychrotolerans RS-3T, Isolated from the Marine Transect of Kongsfjorden, Ny-Alesund, Svalbard, Arctic Ocean.</title>
        <authorList>
            <person name="Kumar Pinnaka A."/>
            <person name="Ara S."/>
            <person name="Singh A."/>
            <person name="Shivaji S."/>
        </authorList>
    </citation>
    <scope>NUCLEOTIDE SEQUENCE [LARGE SCALE GENOMIC DNA]</scope>
    <source>
        <strain evidence="1 2">RS-3</strain>
    </source>
</reference>
<evidence type="ECO:0000313" key="2">
    <source>
        <dbReference type="Proteomes" id="UP000014962"/>
    </source>
</evidence>
<sequence length="41" mass="4621">MIIENSTQNFVEDIIAIFIWLANAIRKADKANITDSSKNVI</sequence>
<keyword evidence="2" id="KW-1185">Reference proteome</keyword>
<accession>S7X0F9</accession>
<dbReference type="AlphaFoldDB" id="S7X0F9"/>
<protein>
    <submittedName>
        <fullName evidence="1">Uncharacterized protein</fullName>
    </submittedName>
</protein>
<name>S7X0F9_9FLAO</name>
<comment type="caution">
    <text evidence="1">The sequence shown here is derived from an EMBL/GenBank/DDBJ whole genome shotgun (WGS) entry which is preliminary data.</text>
</comment>
<evidence type="ECO:0000313" key="1">
    <source>
        <dbReference type="EMBL" id="EPR72514.1"/>
    </source>
</evidence>
<dbReference type="Proteomes" id="UP000014962">
    <property type="component" value="Unassembled WGS sequence"/>
</dbReference>
<gene>
    <name evidence="1" type="ORF">ADIWIN_2684</name>
</gene>
<organism evidence="1 2">
    <name type="scientific">Winogradskyella psychrotolerans RS-3</name>
    <dbReference type="NCBI Taxonomy" id="641526"/>
    <lineage>
        <taxon>Bacteria</taxon>
        <taxon>Pseudomonadati</taxon>
        <taxon>Bacteroidota</taxon>
        <taxon>Flavobacteriia</taxon>
        <taxon>Flavobacteriales</taxon>
        <taxon>Flavobacteriaceae</taxon>
        <taxon>Winogradskyella</taxon>
    </lineage>
</organism>
<proteinExistence type="predicted"/>